<dbReference type="PROSITE" id="PS50089">
    <property type="entry name" value="ZF_RING_2"/>
    <property type="match status" value="1"/>
</dbReference>
<reference evidence="7" key="1">
    <citation type="submission" date="2021-01" db="UniProtKB">
        <authorList>
            <consortium name="EnsemblMetazoa"/>
        </authorList>
    </citation>
    <scope>IDENTIFICATION</scope>
</reference>
<evidence type="ECO:0000256" key="5">
    <source>
        <dbReference type="SAM" id="MobiDB-lite"/>
    </source>
</evidence>
<evidence type="ECO:0000256" key="4">
    <source>
        <dbReference type="PROSITE-ProRule" id="PRU00175"/>
    </source>
</evidence>
<organism evidence="7 8">
    <name type="scientific">Varroa destructor</name>
    <name type="common">Honeybee mite</name>
    <dbReference type="NCBI Taxonomy" id="109461"/>
    <lineage>
        <taxon>Eukaryota</taxon>
        <taxon>Metazoa</taxon>
        <taxon>Ecdysozoa</taxon>
        <taxon>Arthropoda</taxon>
        <taxon>Chelicerata</taxon>
        <taxon>Arachnida</taxon>
        <taxon>Acari</taxon>
        <taxon>Parasitiformes</taxon>
        <taxon>Mesostigmata</taxon>
        <taxon>Gamasina</taxon>
        <taxon>Dermanyssoidea</taxon>
        <taxon>Varroidae</taxon>
        <taxon>Varroa</taxon>
    </lineage>
</organism>
<feature type="region of interest" description="Disordered" evidence="5">
    <location>
        <begin position="1149"/>
        <end position="1169"/>
    </location>
</feature>
<dbReference type="AlphaFoldDB" id="A0A7M7MES6"/>
<evidence type="ECO:0000313" key="7">
    <source>
        <dbReference type="EnsemblMetazoa" id="XP_022671135"/>
    </source>
</evidence>
<dbReference type="SMART" id="SM00184">
    <property type="entry name" value="RING"/>
    <property type="match status" value="1"/>
</dbReference>
<keyword evidence="1" id="KW-0479">Metal-binding</keyword>
<evidence type="ECO:0000259" key="6">
    <source>
        <dbReference type="PROSITE" id="PS50089"/>
    </source>
</evidence>
<dbReference type="GO" id="GO:0000122">
    <property type="term" value="P:negative regulation of transcription by RNA polymerase II"/>
    <property type="evidence" value="ECO:0007669"/>
    <property type="project" value="TreeGrafter"/>
</dbReference>
<feature type="compositionally biased region" description="Polar residues" evidence="5">
    <location>
        <begin position="383"/>
        <end position="396"/>
    </location>
</feature>
<dbReference type="Gene3D" id="3.10.20.90">
    <property type="entry name" value="Phosphatidylinositol 3-kinase Catalytic Subunit, Chain A, domain 1"/>
    <property type="match status" value="1"/>
</dbReference>
<feature type="region of interest" description="Disordered" evidence="5">
    <location>
        <begin position="691"/>
        <end position="751"/>
    </location>
</feature>
<evidence type="ECO:0000256" key="1">
    <source>
        <dbReference type="ARBA" id="ARBA00022723"/>
    </source>
</evidence>
<feature type="compositionally biased region" description="Basic and acidic residues" evidence="5">
    <location>
        <begin position="723"/>
        <end position="736"/>
    </location>
</feature>
<dbReference type="PANTHER" id="PTHR10825">
    <property type="entry name" value="RING FINGER DOMAIN-CONTAINING, POLYCOMB GROUP COMPONENT"/>
    <property type="match status" value="1"/>
</dbReference>
<dbReference type="Proteomes" id="UP000594260">
    <property type="component" value="Unplaced"/>
</dbReference>
<dbReference type="EnsemblMetazoa" id="XM_022815400">
    <property type="protein sequence ID" value="XP_022671135"/>
    <property type="gene ID" value="LOC111254499"/>
</dbReference>
<dbReference type="InterPro" id="IPR001841">
    <property type="entry name" value="Znf_RING"/>
</dbReference>
<feature type="region of interest" description="Disordered" evidence="5">
    <location>
        <begin position="632"/>
        <end position="660"/>
    </location>
</feature>
<dbReference type="InParanoid" id="A0A7M7MES6"/>
<dbReference type="SUPFAM" id="SSF57850">
    <property type="entry name" value="RING/U-box"/>
    <property type="match status" value="1"/>
</dbReference>
<dbReference type="GO" id="GO:0035102">
    <property type="term" value="C:PRC1 complex"/>
    <property type="evidence" value="ECO:0007669"/>
    <property type="project" value="TreeGrafter"/>
</dbReference>
<dbReference type="GeneID" id="111254499"/>
<name>A0A7M7MES6_VARDE</name>
<feature type="compositionally biased region" description="Acidic residues" evidence="5">
    <location>
        <begin position="372"/>
        <end position="382"/>
    </location>
</feature>
<feature type="compositionally biased region" description="Pro residues" evidence="5">
    <location>
        <begin position="1260"/>
        <end position="1273"/>
    </location>
</feature>
<feature type="region of interest" description="Disordered" evidence="5">
    <location>
        <begin position="312"/>
        <end position="333"/>
    </location>
</feature>
<proteinExistence type="predicted"/>
<protein>
    <recommendedName>
        <fullName evidence="6">RING-type domain-containing protein</fullName>
    </recommendedName>
</protein>
<dbReference type="PROSITE" id="PS00518">
    <property type="entry name" value="ZF_RING_1"/>
    <property type="match status" value="1"/>
</dbReference>
<evidence type="ECO:0000256" key="2">
    <source>
        <dbReference type="ARBA" id="ARBA00022771"/>
    </source>
</evidence>
<dbReference type="GO" id="GO:0008270">
    <property type="term" value="F:zinc ion binding"/>
    <property type="evidence" value="ECO:0007669"/>
    <property type="project" value="UniProtKB-KW"/>
</dbReference>
<accession>A0A7M7MES6</accession>
<dbReference type="Gene3D" id="3.30.40.10">
    <property type="entry name" value="Zinc/RING finger domain, C3HC4 (zinc finger)"/>
    <property type="match status" value="1"/>
</dbReference>
<dbReference type="GO" id="GO:1990841">
    <property type="term" value="F:promoter-specific chromatin binding"/>
    <property type="evidence" value="ECO:0007669"/>
    <property type="project" value="TreeGrafter"/>
</dbReference>
<dbReference type="RefSeq" id="XP_022671135.1">
    <property type="nucleotide sequence ID" value="XM_022815400.1"/>
</dbReference>
<dbReference type="InterPro" id="IPR013083">
    <property type="entry name" value="Znf_RING/FYVE/PHD"/>
</dbReference>
<dbReference type="OrthoDB" id="1305878at2759"/>
<feature type="domain" description="RING-type" evidence="6">
    <location>
        <begin position="20"/>
        <end position="59"/>
    </location>
</feature>
<sequence>MAGSCNGRPNLASVNPSLTCALCKGYLVNAMTLIRCMHSFCKSCIHRHLDTSSACPTCQQRVFRSRMDLHMVPDTTIQSIVYKTVPGLYANEMRRRRDFYESQEEPTEAFAEKLACGEDRGFPSRNIFTKDDSISLILEHRQDEVGSQKLDDRHLSCPAEVPVWVVIKLIKNKFALPAPLAVHLHLEKKGINKSGKNSKRAAKDHAELLEQDRLLLDPDLTLIDVCYIADYKFEAPLRLSFKFVRYDPSLNGRTQCESPATLLQQKKQFSVPWNGVSTTSNGHSCINGTVDYAKYKVDTKSIDMARGALLKGRISNNGGSTNGTNKNKTYSRAGSTAATAATVTHMGHLSQLKSLPLTAVLSSCNGENTGDSTEEEEADNDWDSNVSTTIDRTLTTQQQQHQQQQQQQQAANSHLNHLNHSASSLQPINGNVNSCGQAYSLNRSHQTASSMASPVAVSSSKHSKLQTLPMFLGQSQMLNPEDDTGARYHEEKNSPIVTRPQGLKVTDQLGQAQPVMQQILVSSLDNKMAKPVDNSKAPYPAGNKQSTTVPMVQHSSTSVAHQKYSQANAKASHKPVSAAAIQNKQIGPSHTTAKSLANPLATSPTNASASIVEGKSPTVLKIKLNIRPSAGETLSVASPPSVRDQRQSSAEKTTAASNSNGVAAAVPTVSFPTTSKEYRSVTSIKIKPLVAPSGPVTRKTPSPPVVNARDSRAAALDARKKRKLEEEARKLDEQKAKKGKKKSSAQPVINGTPFVPVQHKDLLTTHSFGWGSAAILWESQLRIPSPLIVPFTVSFARHQRKCLKQTDRKERSLSLSAKRFKFAQDVNKQDVFLERNFGLRRQTRVVKEPQNRIWRRRRHVSPPPVQVKLAPPDFAMSPVLESVLKAIALEDASDINSAESRTTPPVALRFDTSESALQKSELFLETTRSENGTNSDVGAGVFRMEFPGDLGANGNTSRGTPVETAIVASPAPLERRVSSSSNSEVKFSINSILSSDLGVGHKKATIEAKPETERQPNIHGMIESYLANLSKFFCILESCKPNVRASLQAACSEKKVVLIKILAILRNVSLAMAPTQSDKVLELAVLIQRHLLASDLVRSAGVQKIQSDTASQNVSECNTTKKACRIYDVNRNQLPLDGVSSCAEQKMTPPRLVSESPGTSVSAEPTVQTSTHLCSPTIVRQVSGHGTQRKPFQMQELLVKELASALKRSMPSSEQEQKSAFELITIKRSSSVSSLNTSDGSENFGDGEVEPNRWEDVEVIPPPRPWPGCPSEV</sequence>
<feature type="region of interest" description="Disordered" evidence="5">
    <location>
        <begin position="1230"/>
        <end position="1273"/>
    </location>
</feature>
<feature type="compositionally biased region" description="Low complexity" evidence="5">
    <location>
        <begin position="397"/>
        <end position="414"/>
    </location>
</feature>
<dbReference type="PANTHER" id="PTHR10825:SF29">
    <property type="entry name" value="POLYCOMB GROUP RING FINGER PROTEIN 1"/>
    <property type="match status" value="1"/>
</dbReference>
<feature type="region of interest" description="Disordered" evidence="5">
    <location>
        <begin position="590"/>
        <end position="609"/>
    </location>
</feature>
<keyword evidence="3" id="KW-0862">Zinc</keyword>
<evidence type="ECO:0000313" key="8">
    <source>
        <dbReference type="Proteomes" id="UP000594260"/>
    </source>
</evidence>
<feature type="region of interest" description="Disordered" evidence="5">
    <location>
        <begin position="364"/>
        <end position="414"/>
    </location>
</feature>
<evidence type="ECO:0000256" key="3">
    <source>
        <dbReference type="ARBA" id="ARBA00022833"/>
    </source>
</evidence>
<feature type="compositionally biased region" description="Low complexity" evidence="5">
    <location>
        <begin position="315"/>
        <end position="328"/>
    </location>
</feature>
<keyword evidence="8" id="KW-1185">Reference proteome</keyword>
<feature type="compositionally biased region" description="Polar residues" evidence="5">
    <location>
        <begin position="1156"/>
        <end position="1169"/>
    </location>
</feature>
<feature type="compositionally biased region" description="Polar residues" evidence="5">
    <location>
        <begin position="1230"/>
        <end position="1241"/>
    </location>
</feature>
<dbReference type="InterPro" id="IPR017907">
    <property type="entry name" value="Znf_RING_CS"/>
</dbReference>
<dbReference type="Pfam" id="PF13923">
    <property type="entry name" value="zf-C3HC4_2"/>
    <property type="match status" value="1"/>
</dbReference>
<dbReference type="KEGG" id="vde:111254499"/>
<keyword evidence="2 4" id="KW-0863">Zinc-finger</keyword>
<dbReference type="FunFam" id="3.30.40.10:FF:000033">
    <property type="entry name" value="Polycomb group RING finger protein 3"/>
    <property type="match status" value="1"/>
</dbReference>